<reference evidence="2 3" key="1">
    <citation type="journal article" date="2014" name="Antonie Van Leeuwenhoek">
        <title>Hyphomonas beringensis sp. nov. and Hyphomonas chukchiensis sp. nov., isolated from surface seawater of the Bering Sea and Chukchi Sea.</title>
        <authorList>
            <person name="Li C."/>
            <person name="Lai Q."/>
            <person name="Li G."/>
            <person name="Dong C."/>
            <person name="Wang J."/>
            <person name="Liao Y."/>
            <person name="Shao Z."/>
        </authorList>
    </citation>
    <scope>NUCLEOTIDE SEQUENCE [LARGE SCALE GENOMIC DNA]</scope>
    <source>
        <strain evidence="2 3">22II1-22F38</strain>
    </source>
</reference>
<dbReference type="Proteomes" id="UP000024547">
    <property type="component" value="Unassembled WGS sequence"/>
</dbReference>
<feature type="region of interest" description="Disordered" evidence="1">
    <location>
        <begin position="1"/>
        <end position="27"/>
    </location>
</feature>
<name>A0A059DWY8_9PROT</name>
<comment type="caution">
    <text evidence="2">The sequence shown here is derived from an EMBL/GenBank/DDBJ whole genome shotgun (WGS) entry which is preliminary data.</text>
</comment>
<evidence type="ECO:0000256" key="1">
    <source>
        <dbReference type="SAM" id="MobiDB-lite"/>
    </source>
</evidence>
<organism evidence="2 3">
    <name type="scientific">Hyphomonas atlantica</name>
    <dbReference type="NCBI Taxonomy" id="1280948"/>
    <lineage>
        <taxon>Bacteria</taxon>
        <taxon>Pseudomonadati</taxon>
        <taxon>Pseudomonadota</taxon>
        <taxon>Alphaproteobacteria</taxon>
        <taxon>Hyphomonadales</taxon>
        <taxon>Hyphomonadaceae</taxon>
        <taxon>Hyphomonas</taxon>
    </lineage>
</organism>
<protein>
    <submittedName>
        <fullName evidence="2">Uncharacterized protein</fullName>
    </submittedName>
</protein>
<dbReference type="EMBL" id="AWFH01000063">
    <property type="protein sequence ID" value="KCZ57860.1"/>
    <property type="molecule type" value="Genomic_DNA"/>
</dbReference>
<gene>
    <name evidence="2" type="ORF">HY36_11835</name>
</gene>
<evidence type="ECO:0000313" key="2">
    <source>
        <dbReference type="EMBL" id="KCZ57860.1"/>
    </source>
</evidence>
<accession>A0A059DWY8</accession>
<dbReference type="AlphaFoldDB" id="A0A059DWY8"/>
<dbReference type="PATRIC" id="fig|1280948.3.peg.3490"/>
<evidence type="ECO:0000313" key="3">
    <source>
        <dbReference type="Proteomes" id="UP000024547"/>
    </source>
</evidence>
<keyword evidence="3" id="KW-1185">Reference proteome</keyword>
<dbReference type="STRING" id="1280948.HY36_11835"/>
<sequence>MRYEGLQAGGRGCVHPPPRAGEVPEGRRGHDRFAVCHLPRRRGRIGDGFSETGERRDPLWYLTVHEPHSTGRAACIAGRKGEAAIQHIHIALIEGDVSRQEALRQGGLEFEPSGRGAAMALEPAGQAHLVDLLCADQTHRMACCGGDRREGFLYLFAITDHRSRQGII</sequence>
<proteinExistence type="predicted"/>